<keyword evidence="5 14" id="KW-0479">Metal-binding</keyword>
<keyword evidence="14" id="KW-0106">Calcium</keyword>
<protein>
    <recommendedName>
        <fullName evidence="15">alpha-1,2-Mannosidase</fullName>
        <ecNumber evidence="15">3.2.1.-</ecNumber>
    </recommendedName>
</protein>
<organism evidence="18 19">
    <name type="scientific">Anabas testudineus</name>
    <name type="common">Climbing perch</name>
    <name type="synonym">Anthias testudineus</name>
    <dbReference type="NCBI Taxonomy" id="64144"/>
    <lineage>
        <taxon>Eukaryota</taxon>
        <taxon>Metazoa</taxon>
        <taxon>Chordata</taxon>
        <taxon>Craniata</taxon>
        <taxon>Vertebrata</taxon>
        <taxon>Euteleostomi</taxon>
        <taxon>Actinopterygii</taxon>
        <taxon>Neopterygii</taxon>
        <taxon>Teleostei</taxon>
        <taxon>Neoteleostei</taxon>
        <taxon>Acanthomorphata</taxon>
        <taxon>Anabantaria</taxon>
        <taxon>Anabantiformes</taxon>
        <taxon>Anabantoidei</taxon>
        <taxon>Anabantidae</taxon>
        <taxon>Anabas</taxon>
    </lineage>
</organism>
<name>A0A3Q1JF23_ANATE</name>
<feature type="active site" description="Proton donor" evidence="13">
    <location>
        <position position="358"/>
    </location>
</feature>
<reference evidence="18" key="3">
    <citation type="submission" date="2025-09" db="UniProtKB">
        <authorList>
            <consortium name="Ensembl"/>
        </authorList>
    </citation>
    <scope>IDENTIFICATION</scope>
</reference>
<dbReference type="GO" id="GO:0005975">
    <property type="term" value="P:carbohydrate metabolic process"/>
    <property type="evidence" value="ECO:0007669"/>
    <property type="project" value="InterPro"/>
</dbReference>
<dbReference type="InterPro" id="IPR044674">
    <property type="entry name" value="EDEM1/2/3"/>
</dbReference>
<evidence type="ECO:0000256" key="3">
    <source>
        <dbReference type="ARBA" id="ARBA00004922"/>
    </source>
</evidence>
<reference evidence="18" key="1">
    <citation type="submission" date="2021-04" db="EMBL/GenBank/DDBJ databases">
        <authorList>
            <consortium name="Wellcome Sanger Institute Data Sharing"/>
        </authorList>
    </citation>
    <scope>NUCLEOTIDE SEQUENCE [LARGE SCALE GENOMIC DNA]</scope>
</reference>
<sequence length="798" mass="90435">MRNFRCLMNFCFGCFFFFFFLFCRDQIIEMFDHAYGSYMKYAYPADELMPLSCRGRIRGQEPNRGDIDDSLGKFSLTLIDTLDTLVVLNKLDEFEDGVRRAVRDVRLDNDVVVSVFETNIRVLGGLLGAHVMADLLRQRGDRMQWYRDELLHMAKDLGHRLLPAFNTTSGLPYPKVNLRYGVLNPLSRTGTESDTCTACAGTMILEFAALSRLSGDSIFEEHARKALDVLWERRQRGSDLVGTVINIHNGEWIRRDSGVGAGIDSYYEYLMKAYILLGDNVFLERFNIHYSAIMKYISQPPLLLNVHMHNPTVSVRSWMDSLLAFFPGLQVLRGDLKPAIETHEMLYQVTKQHKFLPEAFTTEFRVHWGQHLLRPEFAESTYYLYKATGDPYYLRVGQSIVDKLNAYARVPCGFAAVQDVRTGTHEDRMDSFFLAEMFKYLYLLFSEKSQVPIDIDDYIFTTEAHLLPVSLSTTQLPFPVAQQEDLFTHSCPSTETLFPNNPSFAKTIRDSYKYLTGVGRAFHPLPIRCEHGVYRVKLVAEVSQTPEEEVVPHVVQLISPPFLGRTVLTAGPAKFGMDLSKQEHGVKGSIVKALPYTACGPIDNTVELKGHIALALRGDCMFAVKARQLQEAGAIGAIFIDHREGSNSEETPLFQMVGDGDSTEDITLPLVFLFSREGAVLTAALEEHHNVDVLLLPKERQLGHGEDNGKIDERLTLVMLWCFQTTKPDDTLSMSQGSKDSRKLNQVLLKEEEEEELRREEKSQQQSCRKATENERTKLCSADSSQTPNSNRGPDTNP</sequence>
<dbReference type="PANTHER" id="PTHR45679:SF1">
    <property type="entry name" value="ALPHA-1,2-MANNOSIDASE"/>
    <property type="match status" value="1"/>
</dbReference>
<dbReference type="PRINTS" id="PR00747">
    <property type="entry name" value="GLYHDRLASE47"/>
</dbReference>
<evidence type="ECO:0000256" key="2">
    <source>
        <dbReference type="ARBA" id="ARBA00004240"/>
    </source>
</evidence>
<comment type="catalytic activity">
    <reaction evidence="11">
        <text>N(4)-(alpha-D-Man-(1-&gt;2)-alpha-D-Man-(1-&gt;2)-alpha-D-Man-(1-&gt;3)-[alpha-D-Man-(1-&gt;3)-[alpha-D-Man-(1-&gt;2)-alpha-D-Man-(1-&gt;6)]-alpha-D-Man-(1-&gt;6)]-beta-D-Man-(1-&gt;4)-beta-D-GlcNAc-(1-&gt;4)-beta-D-GlcNAc)-L-asparaginyl-[protein] (N-glucan mannose isomer 8A1,2,3B1,3) + 3 H2O = N(4)-(alpha-D-Man-(1-&gt;3)-[alpha-D-Man-(1-&gt;3)-[alpha-D-Man-(1-&gt;6)]-alpha-D-Man-(1-&gt;6)]-beta-D-Man-(1-&gt;4)-beta-D-GlcNAc-(1-&gt;4)-beta-D-GlcNAc)-L-asparaginyl-[protein] (N-glucan mannose isomer 5A1,2) + 3 beta-D-mannose</text>
        <dbReference type="Rhea" id="RHEA:56028"/>
        <dbReference type="Rhea" id="RHEA-COMP:14358"/>
        <dbReference type="Rhea" id="RHEA-COMP:14367"/>
        <dbReference type="ChEBI" id="CHEBI:15377"/>
        <dbReference type="ChEBI" id="CHEBI:28563"/>
        <dbReference type="ChEBI" id="CHEBI:59087"/>
        <dbReference type="ChEBI" id="CHEBI:60628"/>
        <dbReference type="EC" id="3.2.1.113"/>
    </reaction>
</comment>
<evidence type="ECO:0000256" key="8">
    <source>
        <dbReference type="ARBA" id="ARBA00022824"/>
    </source>
</evidence>
<dbReference type="InterPro" id="IPR012341">
    <property type="entry name" value="6hp_glycosidase-like_sf"/>
</dbReference>
<accession>A0A3Q1JF23</accession>
<dbReference type="SUPFAM" id="SSF52025">
    <property type="entry name" value="PA domain"/>
    <property type="match status" value="1"/>
</dbReference>
<dbReference type="Gene3D" id="3.50.30.30">
    <property type="match status" value="1"/>
</dbReference>
<dbReference type="GO" id="GO:0005509">
    <property type="term" value="F:calcium ion binding"/>
    <property type="evidence" value="ECO:0007669"/>
    <property type="project" value="InterPro"/>
</dbReference>
<dbReference type="Pfam" id="PF01532">
    <property type="entry name" value="Glyco_hydro_47"/>
    <property type="match status" value="1"/>
</dbReference>
<dbReference type="Gene3D" id="1.50.10.10">
    <property type="match status" value="1"/>
</dbReference>
<evidence type="ECO:0000256" key="5">
    <source>
        <dbReference type="ARBA" id="ARBA00022723"/>
    </source>
</evidence>
<dbReference type="InterPro" id="IPR001382">
    <property type="entry name" value="Glyco_hydro_47"/>
</dbReference>
<feature type="domain" description="PA" evidence="17">
    <location>
        <begin position="586"/>
        <end position="679"/>
    </location>
</feature>
<keyword evidence="19" id="KW-1185">Reference proteome</keyword>
<dbReference type="PANTHER" id="PTHR45679">
    <property type="entry name" value="ER DEGRADATION-ENHANCING ALPHA-MANNOSIDASE-LIKE PROTEIN 2"/>
    <property type="match status" value="1"/>
</dbReference>
<dbReference type="GeneTree" id="ENSGT00940000165673"/>
<dbReference type="GO" id="GO:0006986">
    <property type="term" value="P:response to unfolded protein"/>
    <property type="evidence" value="ECO:0007669"/>
    <property type="project" value="UniProtKB-KW"/>
</dbReference>
<feature type="active site" evidence="13">
    <location>
        <position position="376"/>
    </location>
</feature>
<evidence type="ECO:0000256" key="7">
    <source>
        <dbReference type="ARBA" id="ARBA00022801"/>
    </source>
</evidence>
<dbReference type="AlphaFoldDB" id="A0A3Q1JF23"/>
<dbReference type="GO" id="GO:0044322">
    <property type="term" value="C:endoplasmic reticulum quality control compartment"/>
    <property type="evidence" value="ECO:0007669"/>
    <property type="project" value="GOC"/>
</dbReference>
<evidence type="ECO:0000256" key="16">
    <source>
        <dbReference type="SAM" id="MobiDB-lite"/>
    </source>
</evidence>
<evidence type="ECO:0000256" key="14">
    <source>
        <dbReference type="PIRSR" id="PIRSR601382-2"/>
    </source>
</evidence>
<keyword evidence="15" id="KW-0326">Glycosidase</keyword>
<keyword evidence="10" id="KW-0834">Unfolded protein response</keyword>
<dbReference type="Proteomes" id="UP000265040">
    <property type="component" value="Chromosome 22"/>
</dbReference>
<evidence type="ECO:0000259" key="17">
    <source>
        <dbReference type="Pfam" id="PF02225"/>
    </source>
</evidence>
<dbReference type="InterPro" id="IPR036026">
    <property type="entry name" value="Seven-hairpin_glycosidases"/>
</dbReference>
<dbReference type="SUPFAM" id="SSF48225">
    <property type="entry name" value="Seven-hairpin glycosidases"/>
    <property type="match status" value="1"/>
</dbReference>
<proteinExistence type="inferred from homology"/>
<dbReference type="InterPro" id="IPR046450">
    <property type="entry name" value="PA_dom_sf"/>
</dbReference>
<evidence type="ECO:0000256" key="13">
    <source>
        <dbReference type="PIRSR" id="PIRSR601382-1"/>
    </source>
</evidence>
<comment type="catalytic activity">
    <reaction evidence="12">
        <text>N(4)-(alpha-D-Man-(1-&gt;2)-alpha-D-Man-(1-&gt;2)-alpha-D-Man-(1-&gt;3)-[alpha-D-Man-(1-&gt;2)-alpha-D-Man-(1-&gt;3)-[alpha-D-Man-(1-&gt;2)-alpha-D-Man-(1-&gt;6)]-alpha-D-Man-(1-&gt;6)]-beta-D-Man-(1-&gt;4)-beta-D-GlcNAc-(1-&gt;4)-beta-D-GlcNAc)-L-asparaginyl-[protein] (N-glucan mannose isomer 9A1,2,3B1,2,3) + 4 H2O = N(4)-(alpha-D-Man-(1-&gt;3)-[alpha-D-Man-(1-&gt;3)-[alpha-D-Man-(1-&gt;6)]-alpha-D-Man-(1-&gt;6)]-beta-D-Man-(1-&gt;4)-beta-D-GlcNAc-(1-&gt;4)-beta-D-GlcNAc)-L-asparaginyl-[protein] (N-glucan mannose isomer 5A1,2) + 4 beta-D-mannose</text>
        <dbReference type="Rhea" id="RHEA:56008"/>
        <dbReference type="Rhea" id="RHEA-COMP:14356"/>
        <dbReference type="Rhea" id="RHEA-COMP:14367"/>
        <dbReference type="ChEBI" id="CHEBI:15377"/>
        <dbReference type="ChEBI" id="CHEBI:28563"/>
        <dbReference type="ChEBI" id="CHEBI:59087"/>
        <dbReference type="ChEBI" id="CHEBI:139493"/>
        <dbReference type="EC" id="3.2.1.113"/>
    </reaction>
</comment>
<keyword evidence="8" id="KW-0256">Endoplasmic reticulum</keyword>
<dbReference type="Ensembl" id="ENSATET00000029563.2">
    <property type="protein sequence ID" value="ENSATEP00000029118.2"/>
    <property type="gene ID" value="ENSATEG00000020089.3"/>
</dbReference>
<keyword evidence="6" id="KW-0732">Signal</keyword>
<evidence type="ECO:0000313" key="18">
    <source>
        <dbReference type="Ensembl" id="ENSATEP00000029118.2"/>
    </source>
</evidence>
<feature type="region of interest" description="Disordered" evidence="16">
    <location>
        <begin position="729"/>
        <end position="798"/>
    </location>
</feature>
<evidence type="ECO:0000256" key="6">
    <source>
        <dbReference type="ARBA" id="ARBA00022729"/>
    </source>
</evidence>
<evidence type="ECO:0000256" key="9">
    <source>
        <dbReference type="ARBA" id="ARBA00023180"/>
    </source>
</evidence>
<comment type="cofactor">
    <cofactor evidence="1 14">
        <name>Ca(2+)</name>
        <dbReference type="ChEBI" id="CHEBI:29108"/>
    </cofactor>
</comment>
<keyword evidence="7 15" id="KW-0378">Hydrolase</keyword>
<evidence type="ECO:0000256" key="11">
    <source>
        <dbReference type="ARBA" id="ARBA00047669"/>
    </source>
</evidence>
<keyword evidence="9" id="KW-0325">Glycoprotein</keyword>
<evidence type="ECO:0000256" key="15">
    <source>
        <dbReference type="RuleBase" id="RU361193"/>
    </source>
</evidence>
<feature type="active site" evidence="13">
    <location>
        <position position="264"/>
    </location>
</feature>
<dbReference type="GO" id="GO:0016020">
    <property type="term" value="C:membrane"/>
    <property type="evidence" value="ECO:0007669"/>
    <property type="project" value="InterPro"/>
</dbReference>
<dbReference type="InterPro" id="IPR003137">
    <property type="entry name" value="PA_domain"/>
</dbReference>
<dbReference type="Pfam" id="PF02225">
    <property type="entry name" value="PA"/>
    <property type="match status" value="1"/>
</dbReference>
<reference evidence="18" key="2">
    <citation type="submission" date="2025-08" db="UniProtKB">
        <authorList>
            <consortium name="Ensembl"/>
        </authorList>
    </citation>
    <scope>IDENTIFICATION</scope>
</reference>
<dbReference type="GO" id="GO:1904380">
    <property type="term" value="P:endoplasmic reticulum mannose trimming"/>
    <property type="evidence" value="ECO:0007669"/>
    <property type="project" value="InterPro"/>
</dbReference>
<comment type="pathway">
    <text evidence="3">Protein modification; protein glycosylation.</text>
</comment>
<dbReference type="GO" id="GO:0004571">
    <property type="term" value="F:mannosyl-oligosaccharide 1,2-alpha-mannosidase activity"/>
    <property type="evidence" value="ECO:0007669"/>
    <property type="project" value="UniProtKB-EC"/>
</dbReference>
<evidence type="ECO:0000256" key="10">
    <source>
        <dbReference type="ARBA" id="ARBA00023230"/>
    </source>
</evidence>
<dbReference type="EC" id="3.2.1.-" evidence="15"/>
<feature type="binding site" evidence="14">
    <location>
        <position position="462"/>
    </location>
    <ligand>
        <name>Ca(2+)</name>
        <dbReference type="ChEBI" id="CHEBI:29108"/>
    </ligand>
</feature>
<comment type="similarity">
    <text evidence="4 15">Belongs to the glycosyl hydrolase 47 family.</text>
</comment>
<dbReference type="FunFam" id="1.50.10.10:FF:000008">
    <property type="entry name" value="alpha-1,2-Mannosidase"/>
    <property type="match status" value="1"/>
</dbReference>
<evidence type="ECO:0000256" key="4">
    <source>
        <dbReference type="ARBA" id="ARBA00007658"/>
    </source>
</evidence>
<feature type="active site" description="Proton donor" evidence="13">
    <location>
        <position position="117"/>
    </location>
</feature>
<evidence type="ECO:0000256" key="1">
    <source>
        <dbReference type="ARBA" id="ARBA00001913"/>
    </source>
</evidence>
<evidence type="ECO:0000256" key="12">
    <source>
        <dbReference type="ARBA" id="ARBA00048605"/>
    </source>
</evidence>
<evidence type="ECO:0000313" key="19">
    <source>
        <dbReference type="Proteomes" id="UP000265040"/>
    </source>
</evidence>
<feature type="compositionally biased region" description="Polar residues" evidence="16">
    <location>
        <begin position="782"/>
        <end position="798"/>
    </location>
</feature>
<comment type="subcellular location">
    <subcellularLocation>
        <location evidence="2">Endoplasmic reticulum</location>
    </subcellularLocation>
</comment>